<dbReference type="Gene3D" id="3.40.50.450">
    <property type="match status" value="1"/>
</dbReference>
<sequence length="69" mass="8020">LTHEYCHSVSKPLYRVCREDISHFEKSDFLNWLEKYNVKVLNVAGNRESKNPGIQARVKAFLIDALKEA</sequence>
<dbReference type="InterPro" id="IPR024755">
    <property type="entry name" value="cpYpsA"/>
</dbReference>
<protein>
    <submittedName>
        <fullName evidence="1">Uncharacterized protein</fullName>
    </submittedName>
</protein>
<accession>A0A0F9ANG7</accession>
<feature type="non-terminal residue" evidence="1">
    <location>
        <position position="1"/>
    </location>
</feature>
<dbReference type="AlphaFoldDB" id="A0A0F9ANG7"/>
<organism evidence="1">
    <name type="scientific">marine sediment metagenome</name>
    <dbReference type="NCBI Taxonomy" id="412755"/>
    <lineage>
        <taxon>unclassified sequences</taxon>
        <taxon>metagenomes</taxon>
        <taxon>ecological metagenomes</taxon>
    </lineage>
</organism>
<gene>
    <name evidence="1" type="ORF">LCGC14_2827850</name>
</gene>
<proteinExistence type="predicted"/>
<reference evidence="1" key="1">
    <citation type="journal article" date="2015" name="Nature">
        <title>Complex archaea that bridge the gap between prokaryotes and eukaryotes.</title>
        <authorList>
            <person name="Spang A."/>
            <person name="Saw J.H."/>
            <person name="Jorgensen S.L."/>
            <person name="Zaremba-Niedzwiedzka K."/>
            <person name="Martijn J."/>
            <person name="Lind A.E."/>
            <person name="van Eijk R."/>
            <person name="Schleper C."/>
            <person name="Guy L."/>
            <person name="Ettema T.J."/>
        </authorList>
    </citation>
    <scope>NUCLEOTIDE SEQUENCE</scope>
</reference>
<dbReference type="EMBL" id="LAZR01053777">
    <property type="protein sequence ID" value="KKK79999.1"/>
    <property type="molecule type" value="Genomic_DNA"/>
</dbReference>
<dbReference type="Pfam" id="PF12694">
    <property type="entry name" value="cpYpsA"/>
    <property type="match status" value="1"/>
</dbReference>
<name>A0A0F9ANG7_9ZZZZ</name>
<comment type="caution">
    <text evidence="1">The sequence shown here is derived from an EMBL/GenBank/DDBJ whole genome shotgun (WGS) entry which is preliminary data.</text>
</comment>
<evidence type="ECO:0000313" key="1">
    <source>
        <dbReference type="EMBL" id="KKK79999.1"/>
    </source>
</evidence>